<dbReference type="Pfam" id="PF26103">
    <property type="entry name" value="TPR_Epg5"/>
    <property type="match status" value="1"/>
</dbReference>
<dbReference type="PANTHER" id="PTHR31139">
    <property type="entry name" value="ECTOPIC P GRANULES PROTEIN 5 HOMOLOG"/>
    <property type="match status" value="1"/>
</dbReference>
<gene>
    <name evidence="5" type="ORF">NTJ_08054</name>
</gene>
<proteinExistence type="inferred from homology"/>
<evidence type="ECO:0000313" key="5">
    <source>
        <dbReference type="EMBL" id="BES95244.1"/>
    </source>
</evidence>
<evidence type="ECO:0000256" key="2">
    <source>
        <dbReference type="ARBA" id="ARBA00023006"/>
    </source>
</evidence>
<protein>
    <submittedName>
        <fullName evidence="5">Ectopic P granules protein 5 homolog</fullName>
    </submittedName>
</protein>
<feature type="domain" description="Epg5-like TPR" evidence="4">
    <location>
        <begin position="1144"/>
        <end position="1331"/>
    </location>
</feature>
<dbReference type="Pfam" id="PF26573">
    <property type="entry name" value="TPR_Epg5_2"/>
    <property type="match status" value="1"/>
</dbReference>
<keyword evidence="6" id="KW-1185">Reference proteome</keyword>
<accession>A0ABN7ASR5</accession>
<dbReference type="Proteomes" id="UP001307889">
    <property type="component" value="Chromosome 6"/>
</dbReference>
<dbReference type="PANTHER" id="PTHR31139:SF4">
    <property type="entry name" value="ECTOPIC P GRANULES PROTEIN 5 HOMOLOG"/>
    <property type="match status" value="1"/>
</dbReference>
<evidence type="ECO:0000313" key="6">
    <source>
        <dbReference type="Proteomes" id="UP001307889"/>
    </source>
</evidence>
<evidence type="ECO:0000259" key="3">
    <source>
        <dbReference type="Pfam" id="PF26103"/>
    </source>
</evidence>
<feature type="domain" description="Epg5-like central TPR repeats" evidence="3">
    <location>
        <begin position="1604"/>
        <end position="1997"/>
    </location>
</feature>
<dbReference type="Pfam" id="PF26106">
    <property type="entry name" value="TPR_Epg5_C"/>
    <property type="match status" value="1"/>
</dbReference>
<evidence type="ECO:0000256" key="1">
    <source>
        <dbReference type="ARBA" id="ARBA00010948"/>
    </source>
</evidence>
<name>A0ABN7ASR5_9HEMI</name>
<dbReference type="InterPro" id="IPR058750">
    <property type="entry name" value="TPR_Epg5"/>
</dbReference>
<evidence type="ECO:0000259" key="4">
    <source>
        <dbReference type="Pfam" id="PF26573"/>
    </source>
</evidence>
<dbReference type="InterPro" id="IPR051436">
    <property type="entry name" value="Autophagy-related_EPG5"/>
</dbReference>
<keyword evidence="2" id="KW-0072">Autophagy</keyword>
<sequence length="2505" mass="280635">MEAIPTKTKKRKPKTKSQEETIALIGGPAEVACSDDDILLSPLSPHYGDSGVSPEEKEPLISAESALHDVENPVQDVVCSAPEAPPEDELSAGVSHLAIAPELDLLSTNFDQYIREEGEPVDPSLSLQSDFDGSRNAQKSLLGCSNIEDEYTEVLEAVSKTPELQPFAEGQLLPLYHNTEIEQAQILVENFLEDELRSGSVQRHPLYELLQRYLKSRDKLNANVVEIETLIKETKEIQQRLWILETVKVTEAGECQDGNPVEASHQYQVGTLDELVLSKLAKNLAIIRDKANEQHALHSYSCLTTKLQIENFVRKLNAIHSNLPHNAPVSLCEVPVPRTPELRGAISVLFYFLRQPNKDQGFVADCVNWLHNIVATLLRISSWQDHMFLLNHVFRCPGGVSKWATGYIQAPAPPFDASNINIYLDHMISVISIIVSPIKDRDMFLAQLEKSMDDSEETWVMVDSEGEDEGSGASSLHLRENDIIAFFNQIPLDCLFSLSFGLQRRDNAYVLTRISSGQMLRTIAITRQLIKIFGHGINTYIDSKYQQFAKRLASTIVNTVQFMTDIWEAFRKHYVDVNDASLIDRLQVEYDSVVKSACSALISSQQKSVLQFLITLPFGSASLPTVWHLLQTIIQPVSTSAADECAADWWEGVEELLCSLNGAESCYVLTALCNMALSRPPEDWCFHKLVTALLLQIGFINNSTKDACHKTVRTQLSNITNVYPALISLVMHKLKHFIPQAGNLSLYLFRELPLHLWKPQKEDIELLEHWLLACPQGSIESSLAIFILHCMNWGIHPNCPSQLFLPREIHCQVALLVVRLAILHCPESPSSSHSTVIADTIKQLTSSSAKLITEQTLNVWIWSMLFKLRLHLLDQPESAVGATLANPLQFFSILPSLESLPNELSPLIRALKENQVTAIFTALAMTSTGHSIPLICHNGMNMLEILVQCHRYLAVLALLEHIFPLFIESPGSLFVSEKFDSIVLSLMAADRTFFKFAMSLISSNFPGLILKQFGDLIEVHLKNYRRYNLKSPAPLAEMWLRVLAKSWLTEPVASSYLMDKILSVAFFAPDMRATAIGVLHELLEKIIAVTQNESQNASNKQRFSLLNWVTGSNPFGTLMNKTSSDTPWFSLFAIEVEQQVLFRKTSLWDNLLVDLSSSSGKTSVDASLKKCCATLKLSNIPSSTLPIYRWSQQVLETPVDHPTIPIFWQKFFHLFLARVPLPNHKDVGSVGLKFFEGSTNNSLMMKLKKKLQDCKEFYETKCKNVSTIVPQERRTWYCNVVNLYTCYVLWLEDPSLHDPNVNMYTLSTAYCTERLTTIFQGNETPWMEFIDREALRLHQRQTLQSWQQCLRRNVEIPSKPIFSPKEEDPLVRIEKRLAKYESPVQPPPLKPQPVLVTDLPPEVLYNKHHTMEYLKDPFKALNSYAQLYWLRSGELTSVDVSMLELAPQLYHTVETPVTLHAACDTHTPGASRQQSINSLTCAGPAVIHLKVNEVHVDNSVDMLIHNNRLEAQNLIKRCVQQPNQAVCIGSIQVQEVVKVLEEKSDELRRIGDVQLLSSLQDVGVTLFYRLTNYYNEKTIAYPPMKQLITSCVETLGQCFICADERQGPVLLAQVLENPSLTSLLSVHFSPAASTPQTFILLYRTLMNAISASNADLIFVLLTKFDVGAWLVSQKPRLSDRSQLLEIVTDALAASGQDPAQEFIMIHEVLRRQLCVIMMSDCSQHLPQMLELLLKHSESHSLSLDVWFDVVNALVWHTGVQFKPHCAMAQVVTSMATFAVQQTLLSLNEIRSIIGVLAKFFTDERHQYGLYGLYPKYRAYVSAFTVLLGVLSHALVAAIVKKSKSEAVNVCAEIWPTYLSLFSPWICPYMTQDLTQPMAAWIQQLTDDRSILPPWITADSGHAHKITAVFTETLRFLLDILPGNRDIYGYVWQFYVANYAHTTVKDHILSVINDNLLSLNWTRFNPSINDLELMLRMSDTYVPSCHSFMGALFIDIPWNSIIENQSSSLAQHSAKTHAILLHLLIKLSIEPNVRQSGKIIELLRASKSFHWETVDSANYESVVNWFVMSYDPRVVLSMELEGDNINQAVMELLRYAAGLAHSLPGYHASTPRKRQAFVRAYVKLIMTCLSKHKTIATSQQSKVEAAIEDILILINTVIPQTGGNYAEAGLLIAEVLTLVNLTSGPSSRICTDTLVSWISKRGDCIVSAALLRTVGTSVEPVASIGEILEAVLEAIFNDQGGSDWTSTLNHLHEPVPRNVPVWNHLAENGQLLTLYALVSKKFASTLDVSEKLGILSSLVALIATLPPIADKSEKIIPLLHLCLVLTSQLGEPAPIVCEKNLKALVQSAEAWAEFKPSWGFLGAIGIKRQQPLSNRMKAVCRVFCALVLMQLPTVKNNELFKDSIPVIRTSPQSAGGFSSNSTELGPSSEAHKALANLEICTNDKAFSDVRQALEISLGFIRRTENSLHNAHQLLLRVAAMLFPDIRYIQALPIQAIFKNAAVPSDL</sequence>
<dbReference type="EMBL" id="AP028914">
    <property type="protein sequence ID" value="BES95244.1"/>
    <property type="molecule type" value="Genomic_DNA"/>
</dbReference>
<organism evidence="5 6">
    <name type="scientific">Nesidiocoris tenuis</name>
    <dbReference type="NCBI Taxonomy" id="355587"/>
    <lineage>
        <taxon>Eukaryota</taxon>
        <taxon>Metazoa</taxon>
        <taxon>Ecdysozoa</taxon>
        <taxon>Arthropoda</taxon>
        <taxon>Hexapoda</taxon>
        <taxon>Insecta</taxon>
        <taxon>Pterygota</taxon>
        <taxon>Neoptera</taxon>
        <taxon>Paraneoptera</taxon>
        <taxon>Hemiptera</taxon>
        <taxon>Heteroptera</taxon>
        <taxon>Panheteroptera</taxon>
        <taxon>Cimicomorpha</taxon>
        <taxon>Miridae</taxon>
        <taxon>Dicyphina</taxon>
        <taxon>Nesidiocoris</taxon>
    </lineage>
</organism>
<reference evidence="5 6" key="1">
    <citation type="submission" date="2023-09" db="EMBL/GenBank/DDBJ databases">
        <title>Nesidiocoris tenuis whole genome shotgun sequence.</title>
        <authorList>
            <person name="Shibata T."/>
            <person name="Shimoda M."/>
            <person name="Kobayashi T."/>
            <person name="Uehara T."/>
        </authorList>
    </citation>
    <scope>NUCLEOTIDE SEQUENCE [LARGE SCALE GENOMIC DNA]</scope>
    <source>
        <strain evidence="5 6">Japan</strain>
    </source>
</reference>
<comment type="similarity">
    <text evidence="1">Belongs to the EPG5 family.</text>
</comment>
<dbReference type="InterPro" id="IPR059030">
    <property type="entry name" value="TPR_Epg5_mid"/>
</dbReference>